<dbReference type="KEGG" id="ole:K0B96_14935"/>
<feature type="transmembrane region" description="Helical" evidence="1">
    <location>
        <begin position="6"/>
        <end position="24"/>
    </location>
</feature>
<accession>A0A8F9XJE3</accession>
<dbReference type="Gene3D" id="1.25.40.10">
    <property type="entry name" value="Tetratricopeptide repeat domain"/>
    <property type="match status" value="2"/>
</dbReference>
<gene>
    <name evidence="2" type="ORF">K0B96_14935</name>
</gene>
<dbReference type="Proteomes" id="UP000825051">
    <property type="component" value="Chromosome"/>
</dbReference>
<keyword evidence="1" id="KW-0812">Transmembrane</keyword>
<evidence type="ECO:0000313" key="2">
    <source>
        <dbReference type="EMBL" id="QYM78578.1"/>
    </source>
</evidence>
<name>A0A8F9XJE3_9BACT</name>
<proteinExistence type="predicted"/>
<protein>
    <recommendedName>
        <fullName evidence="4">Tetratricopeptide repeat protein</fullName>
    </recommendedName>
</protein>
<keyword evidence="1" id="KW-1133">Transmembrane helix</keyword>
<reference evidence="2" key="1">
    <citation type="submission" date="2021-08" db="EMBL/GenBank/DDBJ databases">
        <title>Genome of a novel bacterium of the phylum Verrucomicrobia, Oleiharenicola sp. KSB-15.</title>
        <authorList>
            <person name="Chung J.-H."/>
            <person name="Ahn J.-H."/>
            <person name="Yoon Y."/>
            <person name="Kim D.-Y."/>
            <person name="An S.-H."/>
            <person name="Park I."/>
            <person name="Yeon J."/>
        </authorList>
    </citation>
    <scope>NUCLEOTIDE SEQUENCE</scope>
    <source>
        <strain evidence="2">KSB-15</strain>
    </source>
</reference>
<organism evidence="2 3">
    <name type="scientific">Horticoccus luteus</name>
    <dbReference type="NCBI Taxonomy" id="2862869"/>
    <lineage>
        <taxon>Bacteria</taxon>
        <taxon>Pseudomonadati</taxon>
        <taxon>Verrucomicrobiota</taxon>
        <taxon>Opitutia</taxon>
        <taxon>Opitutales</taxon>
        <taxon>Opitutaceae</taxon>
        <taxon>Horticoccus</taxon>
    </lineage>
</organism>
<evidence type="ECO:0000256" key="1">
    <source>
        <dbReference type="SAM" id="Phobius"/>
    </source>
</evidence>
<sequence>MAFAVALAGIAGYLILTVSVWLFVRFHSGFSDATLTDYLTLPLRWDAYREKRGRWEIRHGLRLFAEGKVRDALPRLRAGVARVPRDVEARLTLARGYAIGRRLDLSEAILLDGASYVGDDPRYVGEVLEFLFFRQEDDKALAFCARELANYPHLNEETRTLLQRGAATACFFRGHFDAAEDWLQRGGHPLDPVSRLLTAQIEWERGYPALAITQLESLLADAPPAADAYDLLVNYLVEQRRFGDVQRISIQQQVAQPHRARPRVDYLLACERLGERRRVDTETASILAEFAADNDGAASLASFAAQNGNVPLAAALVQRRTALGLDAVPARFALAEALTKIHDFKAAQVELQQLAAPATLLPSQDALLLGLEAVVAAGLGDSGGVQLHLTAFLSHPAVRADNVVAVAVRLQEQGASNYARSALETAVHLDPQNQFALMHLIDLDVQNTNLAALPSNLRSYLQTRKPSPTVLAAARTKLSSDAFLFSADRTATLELLRDAAPRSSAPRG</sequence>
<evidence type="ECO:0008006" key="4">
    <source>
        <dbReference type="Google" id="ProtNLM"/>
    </source>
</evidence>
<dbReference type="SUPFAM" id="SSF48452">
    <property type="entry name" value="TPR-like"/>
    <property type="match status" value="1"/>
</dbReference>
<keyword evidence="1" id="KW-0472">Membrane</keyword>
<evidence type="ECO:0000313" key="3">
    <source>
        <dbReference type="Proteomes" id="UP000825051"/>
    </source>
</evidence>
<dbReference type="InterPro" id="IPR011990">
    <property type="entry name" value="TPR-like_helical_dom_sf"/>
</dbReference>
<dbReference type="EMBL" id="CP080507">
    <property type="protein sequence ID" value="QYM78578.1"/>
    <property type="molecule type" value="Genomic_DNA"/>
</dbReference>
<dbReference type="RefSeq" id="WP_220161682.1">
    <property type="nucleotide sequence ID" value="NZ_CP080507.1"/>
</dbReference>
<dbReference type="AlphaFoldDB" id="A0A8F9XJE3"/>
<keyword evidence="3" id="KW-1185">Reference proteome</keyword>